<keyword evidence="1" id="KW-0472">Membrane</keyword>
<organism evidence="2">
    <name type="scientific">marine sediment metagenome</name>
    <dbReference type="NCBI Taxonomy" id="412755"/>
    <lineage>
        <taxon>unclassified sequences</taxon>
        <taxon>metagenomes</taxon>
        <taxon>ecological metagenomes</taxon>
    </lineage>
</organism>
<sequence>MRGAVLGNVGVALGEPRANLSGGVGPGAVVVLGLVTAAAVVASSTLSTTSLIPVLVSALVTLPVSGANLYEAQLRLQTTGTPNRATCKQAQLIVDWLQP</sequence>
<accession>A0A0F9DE31</accession>
<dbReference type="AlphaFoldDB" id="A0A0F9DE31"/>
<feature type="transmembrane region" description="Helical" evidence="1">
    <location>
        <begin position="20"/>
        <end position="44"/>
    </location>
</feature>
<name>A0A0F9DE31_9ZZZZ</name>
<feature type="transmembrane region" description="Helical" evidence="1">
    <location>
        <begin position="50"/>
        <end position="70"/>
    </location>
</feature>
<keyword evidence="1" id="KW-1133">Transmembrane helix</keyword>
<evidence type="ECO:0000256" key="1">
    <source>
        <dbReference type="SAM" id="Phobius"/>
    </source>
</evidence>
<proteinExistence type="predicted"/>
<reference evidence="2" key="1">
    <citation type="journal article" date="2015" name="Nature">
        <title>Complex archaea that bridge the gap between prokaryotes and eukaryotes.</title>
        <authorList>
            <person name="Spang A."/>
            <person name="Saw J.H."/>
            <person name="Jorgensen S.L."/>
            <person name="Zaremba-Niedzwiedzka K."/>
            <person name="Martijn J."/>
            <person name="Lind A.E."/>
            <person name="van Eijk R."/>
            <person name="Schleper C."/>
            <person name="Guy L."/>
            <person name="Ettema T.J."/>
        </authorList>
    </citation>
    <scope>NUCLEOTIDE SEQUENCE</scope>
</reference>
<comment type="caution">
    <text evidence="2">The sequence shown here is derived from an EMBL/GenBank/DDBJ whole genome shotgun (WGS) entry which is preliminary data.</text>
</comment>
<dbReference type="EMBL" id="LAZR01029298">
    <property type="protein sequence ID" value="KKL59993.1"/>
    <property type="molecule type" value="Genomic_DNA"/>
</dbReference>
<keyword evidence="1" id="KW-0812">Transmembrane</keyword>
<gene>
    <name evidence="2" type="ORF">LCGC14_2209750</name>
</gene>
<protein>
    <submittedName>
        <fullName evidence="2">Uncharacterized protein</fullName>
    </submittedName>
</protein>
<evidence type="ECO:0000313" key="2">
    <source>
        <dbReference type="EMBL" id="KKL59993.1"/>
    </source>
</evidence>